<keyword evidence="2" id="KW-1185">Reference proteome</keyword>
<evidence type="ECO:0000313" key="1">
    <source>
        <dbReference type="EMBL" id="ELR66608.1"/>
    </source>
</evidence>
<reference evidence="1 2" key="1">
    <citation type="submission" date="2012-12" db="EMBL/GenBank/DDBJ databases">
        <title>Genome Assembly of Photobacterium sp. AK15.</title>
        <authorList>
            <person name="Khatri I."/>
            <person name="Vaidya B."/>
            <person name="Srinivas T.N.R."/>
            <person name="Subramanian S."/>
            <person name="Pinnaka A."/>
        </authorList>
    </citation>
    <scope>NUCLEOTIDE SEQUENCE [LARGE SCALE GENOMIC DNA]</scope>
    <source>
        <strain evidence="1 2">AK15</strain>
    </source>
</reference>
<accession>L8JEB3</accession>
<dbReference type="Proteomes" id="UP000011134">
    <property type="component" value="Unassembled WGS sequence"/>
</dbReference>
<proteinExistence type="predicted"/>
<sequence length="41" mass="4736">MAEVYIPYQFCEKTESAQIHDNVTGTFIEHPTNRSPVRGRI</sequence>
<dbReference type="PATRIC" id="fig|1056511.3.peg.1135"/>
<gene>
    <name evidence="1" type="ORF">C942_04306</name>
</gene>
<dbReference type="AlphaFoldDB" id="L8JEB3"/>
<protein>
    <submittedName>
        <fullName evidence="1">Uncharacterized protein</fullName>
    </submittedName>
</protein>
<organism evidence="1 2">
    <name type="scientific">Photobacterium marinum</name>
    <dbReference type="NCBI Taxonomy" id="1056511"/>
    <lineage>
        <taxon>Bacteria</taxon>
        <taxon>Pseudomonadati</taxon>
        <taxon>Pseudomonadota</taxon>
        <taxon>Gammaproteobacteria</taxon>
        <taxon>Vibrionales</taxon>
        <taxon>Vibrionaceae</taxon>
        <taxon>Photobacterium</taxon>
    </lineage>
</organism>
<comment type="caution">
    <text evidence="1">The sequence shown here is derived from an EMBL/GenBank/DDBJ whole genome shotgun (WGS) entry which is preliminary data.</text>
</comment>
<name>L8JEB3_9GAMM</name>
<evidence type="ECO:0000313" key="2">
    <source>
        <dbReference type="Proteomes" id="UP000011134"/>
    </source>
</evidence>
<dbReference type="EMBL" id="AMZO01000006">
    <property type="protein sequence ID" value="ELR66608.1"/>
    <property type="molecule type" value="Genomic_DNA"/>
</dbReference>